<evidence type="ECO:0000313" key="2">
    <source>
        <dbReference type="EMBL" id="GAA5165125.1"/>
    </source>
</evidence>
<dbReference type="RefSeq" id="WP_345532811.1">
    <property type="nucleotide sequence ID" value="NZ_BAABLD010000008.1"/>
</dbReference>
<keyword evidence="1" id="KW-0812">Transmembrane</keyword>
<dbReference type="EMBL" id="BAABLD010000008">
    <property type="protein sequence ID" value="GAA5165125.1"/>
    <property type="molecule type" value="Genomic_DNA"/>
</dbReference>
<reference evidence="3" key="1">
    <citation type="journal article" date="2019" name="Int. J. Syst. Evol. Microbiol.">
        <title>The Global Catalogue of Microorganisms (GCM) 10K type strain sequencing project: providing services to taxonomists for standard genome sequencing and annotation.</title>
        <authorList>
            <consortium name="The Broad Institute Genomics Platform"/>
            <consortium name="The Broad Institute Genome Sequencing Center for Infectious Disease"/>
            <person name="Wu L."/>
            <person name="Ma J."/>
        </authorList>
    </citation>
    <scope>NUCLEOTIDE SEQUENCE [LARGE SCALE GENOMIC DNA]</scope>
    <source>
        <strain evidence="3">JCM 18715</strain>
    </source>
</reference>
<name>A0ABP9QNW7_9RHOO</name>
<feature type="transmembrane region" description="Helical" evidence="1">
    <location>
        <begin position="50"/>
        <end position="69"/>
    </location>
</feature>
<keyword evidence="1" id="KW-1133">Transmembrane helix</keyword>
<feature type="transmembrane region" description="Helical" evidence="1">
    <location>
        <begin position="26"/>
        <end position="44"/>
    </location>
</feature>
<evidence type="ECO:0008006" key="4">
    <source>
        <dbReference type="Google" id="ProtNLM"/>
    </source>
</evidence>
<gene>
    <name evidence="2" type="ORF">GCM10025770_20160</name>
</gene>
<keyword evidence="1" id="KW-0472">Membrane</keyword>
<sequence>MTEERRYWFPAKKFGWGWGWPCRPQGWAVLIAFFVLLALGVIWFPPDRMVFGYIAYVSALSALLCLICWRTGEPPRWRGGK</sequence>
<protein>
    <recommendedName>
        <fullName evidence="4">DUF4175 domain-containing protein</fullName>
    </recommendedName>
</protein>
<dbReference type="Proteomes" id="UP001500547">
    <property type="component" value="Unassembled WGS sequence"/>
</dbReference>
<proteinExistence type="predicted"/>
<evidence type="ECO:0000313" key="3">
    <source>
        <dbReference type="Proteomes" id="UP001500547"/>
    </source>
</evidence>
<organism evidence="2 3">
    <name type="scientific">Viridibacterium curvum</name>
    <dbReference type="NCBI Taxonomy" id="1101404"/>
    <lineage>
        <taxon>Bacteria</taxon>
        <taxon>Pseudomonadati</taxon>
        <taxon>Pseudomonadota</taxon>
        <taxon>Betaproteobacteria</taxon>
        <taxon>Rhodocyclales</taxon>
        <taxon>Rhodocyclaceae</taxon>
        <taxon>Viridibacterium</taxon>
    </lineage>
</organism>
<accession>A0ABP9QNW7</accession>
<keyword evidence="3" id="KW-1185">Reference proteome</keyword>
<comment type="caution">
    <text evidence="2">The sequence shown here is derived from an EMBL/GenBank/DDBJ whole genome shotgun (WGS) entry which is preliminary data.</text>
</comment>
<evidence type="ECO:0000256" key="1">
    <source>
        <dbReference type="SAM" id="Phobius"/>
    </source>
</evidence>